<evidence type="ECO:0000313" key="5">
    <source>
        <dbReference type="EMBL" id="JAP62464.1"/>
    </source>
</evidence>
<dbReference type="CDD" id="cd10361">
    <property type="entry name" value="SH2_Fps_family"/>
    <property type="match status" value="1"/>
</dbReference>
<dbReference type="GO" id="GO:0016301">
    <property type="term" value="F:kinase activity"/>
    <property type="evidence" value="ECO:0007669"/>
    <property type="project" value="UniProtKB-KW"/>
</dbReference>
<reference evidence="5" key="1">
    <citation type="submission" date="2016-01" db="EMBL/GenBank/DDBJ databases">
        <title>Reference transcriptome for the parasite Schistocephalus solidus: insights into the molecular evolution of parasitism.</title>
        <authorList>
            <person name="Hebert F.O."/>
            <person name="Grambauer S."/>
            <person name="Barber I."/>
            <person name="Landry C.R."/>
            <person name="Aubin-Horth N."/>
        </authorList>
    </citation>
    <scope>NUCLEOTIDE SEQUENCE</scope>
</reference>
<dbReference type="Gene3D" id="3.30.505.10">
    <property type="entry name" value="SH2 domain"/>
    <property type="match status" value="1"/>
</dbReference>
<dbReference type="SMART" id="SM00252">
    <property type="entry name" value="SH2"/>
    <property type="match status" value="1"/>
</dbReference>
<name>A0A0V0J9L0_SCHSO</name>
<organism evidence="5">
    <name type="scientific">Schistocephalus solidus</name>
    <name type="common">Tapeworm</name>
    <dbReference type="NCBI Taxonomy" id="70667"/>
    <lineage>
        <taxon>Eukaryota</taxon>
        <taxon>Metazoa</taxon>
        <taxon>Spiralia</taxon>
        <taxon>Lophotrochozoa</taxon>
        <taxon>Platyhelminthes</taxon>
        <taxon>Cestoda</taxon>
        <taxon>Eucestoda</taxon>
        <taxon>Diphyllobothriidea</taxon>
        <taxon>Diphyllobothriidae</taxon>
        <taxon>Schistocephalus</taxon>
    </lineage>
</organism>
<dbReference type="InterPro" id="IPR036860">
    <property type="entry name" value="SH2_dom_sf"/>
</dbReference>
<dbReference type="Gene3D" id="1.10.840.10">
    <property type="entry name" value="Ras guanine-nucleotide exchange factors catalytic domain"/>
    <property type="match status" value="1"/>
</dbReference>
<keyword evidence="4" id="KW-0808">Transferase</keyword>
<dbReference type="InterPro" id="IPR000980">
    <property type="entry name" value="SH2"/>
</dbReference>
<protein>
    <submittedName>
        <fullName evidence="4">Tyrosine-protein kinase Fps85D</fullName>
    </submittedName>
</protein>
<evidence type="ECO:0000256" key="2">
    <source>
        <dbReference type="SAM" id="MobiDB-lite"/>
    </source>
</evidence>
<evidence type="ECO:0000256" key="1">
    <source>
        <dbReference type="PROSITE-ProRule" id="PRU00191"/>
    </source>
</evidence>
<accession>A0A0V0J9L0</accession>
<dbReference type="PROSITE" id="PS50001">
    <property type="entry name" value="SH2"/>
    <property type="match status" value="1"/>
</dbReference>
<dbReference type="InterPro" id="IPR036964">
    <property type="entry name" value="RASGEF_cat_dom_sf"/>
</dbReference>
<dbReference type="SUPFAM" id="SSF55550">
    <property type="entry name" value="SH2 domain"/>
    <property type="match status" value="1"/>
</dbReference>
<dbReference type="EMBL" id="GEEE01005849">
    <property type="protein sequence ID" value="JAP57376.1"/>
    <property type="molecule type" value="Transcribed_RNA"/>
</dbReference>
<proteinExistence type="predicted"/>
<evidence type="ECO:0000313" key="4">
    <source>
        <dbReference type="EMBL" id="JAP57376.1"/>
    </source>
</evidence>
<dbReference type="PANTHER" id="PTHR14247">
    <property type="entry name" value="BREAST CANCER ANTI-ESTROGEN RESISTANCE PROTEIN 3 HOMOLOG-LIKE PROTEIN"/>
    <property type="match status" value="1"/>
</dbReference>
<feature type="compositionally biased region" description="Polar residues" evidence="2">
    <location>
        <begin position="354"/>
        <end position="377"/>
    </location>
</feature>
<dbReference type="EMBL" id="GEEE01004207">
    <property type="protein sequence ID" value="JAP59018.1"/>
    <property type="molecule type" value="Transcribed_RNA"/>
</dbReference>
<sequence length="759" mass="83896">MCSLPWYHGFLPRALAEKRLIKDGSFLVYNTFESPDSILLCIKWNGQCHHVPIQSPKSATQPGDTSSYSLGGPLFSSLNELISYYKDNQLPIDLKSGAILFTPVLSPPEPTAPEGSSDCGIQSLSITKGLRLSDSDLSITRCSPCGTHSIQCSKDLCRRPAIRAFNEVRSLHNLADFSHTPLPKVDGFRRRELSGNCISNDVDNNLNSDPIVVPPRCSALQNGELKRQEVGKPKLDRKQIRYLFMNEQPPQSNFNNSICDLISKVSSDSPSSPSRLRCSNIYNLAYADVPSDTGSLANSNFLYVQPLTSGVNSASLQNLTFLTDVYADPSLFNFDNTSKTYVPVPFEPPRKPFQSPSSEAFARNSNKPPLPSSSRPQSTITLQLDVLCQGFINYDLTCAEILPSHFELPCDDNVKPLNSTMWQSIGAFLLSEVQPSNLARALALEYVHLLMLRWATASSTPTSSGPSDGFSLILWPAANGYREDLFNRDRFLSLFVVASVVLQPQLERRAQILLLWLRTIHCLLSEYKDNLSSNGLLNGIFSSQVSLLRQTWRSLCSMGNTEITQESLNDLRSQMVSVERCPLSTRAIEIYASCFSTTSVCIPNLVPLVSLLCRAARARLTSTDRQRSLSGSLSSLFEGSANQHQEKQSAPGVTPVPSPGLIAYLDTARRVFRTTNIRRSSSSSSCASPATPQTSLWIEKLEKSQSEVPPSNLRKFVCSENLLLSLIGPVLINRESQMDLFHTKLNYALTCLAERLEAQ</sequence>
<evidence type="ECO:0000259" key="3">
    <source>
        <dbReference type="PROSITE" id="PS50001"/>
    </source>
</evidence>
<feature type="domain" description="SH2" evidence="3">
    <location>
        <begin position="6"/>
        <end position="104"/>
    </location>
</feature>
<dbReference type="InterPro" id="IPR035849">
    <property type="entry name" value="Fes/Fps/Fer_SH2"/>
</dbReference>
<dbReference type="GO" id="GO:0005085">
    <property type="term" value="F:guanyl-nucleotide exchange factor activity"/>
    <property type="evidence" value="ECO:0007669"/>
    <property type="project" value="InterPro"/>
</dbReference>
<gene>
    <name evidence="4" type="primary">FPS</name>
    <name evidence="5" type="ORF">TR128176</name>
</gene>
<dbReference type="Pfam" id="PF00017">
    <property type="entry name" value="SH2"/>
    <property type="match status" value="1"/>
</dbReference>
<dbReference type="PANTHER" id="PTHR14247:SF8">
    <property type="entry name" value="RAS-GEF DOMAIN-CONTAINING PROTEIN"/>
    <property type="match status" value="1"/>
</dbReference>
<dbReference type="GO" id="GO:0007264">
    <property type="term" value="P:small GTPase-mediated signal transduction"/>
    <property type="evidence" value="ECO:0007669"/>
    <property type="project" value="InterPro"/>
</dbReference>
<dbReference type="AlphaFoldDB" id="A0A0V0J9L0"/>
<keyword evidence="4" id="KW-0418">Kinase</keyword>
<dbReference type="EMBL" id="GEEE01000761">
    <property type="protein sequence ID" value="JAP62464.1"/>
    <property type="molecule type" value="Transcribed_RNA"/>
</dbReference>
<keyword evidence="1" id="KW-0727">SH2 domain</keyword>
<feature type="region of interest" description="Disordered" evidence="2">
    <location>
        <begin position="345"/>
        <end position="377"/>
    </location>
</feature>
<dbReference type="InterPro" id="IPR051853">
    <property type="entry name" value="SH2-Ras-GEF_adapter"/>
</dbReference>